<dbReference type="GO" id="GO:0033754">
    <property type="term" value="F:indoleamine 2,3-dioxygenase activity"/>
    <property type="evidence" value="ECO:0007669"/>
    <property type="project" value="TreeGrafter"/>
</dbReference>
<dbReference type="AlphaFoldDB" id="A0A4T0LP67"/>
<gene>
    <name evidence="5" type="ORF">E3Q01_03776</name>
</gene>
<comment type="caution">
    <text evidence="5">The sequence shown here is derived from an EMBL/GenBank/DDBJ whole genome shotgun (WGS) entry which is preliminary data.</text>
</comment>
<organism evidence="5 6">
    <name type="scientific">Wallemia mellicola</name>
    <dbReference type="NCBI Taxonomy" id="1708541"/>
    <lineage>
        <taxon>Eukaryota</taxon>
        <taxon>Fungi</taxon>
        <taxon>Dikarya</taxon>
        <taxon>Basidiomycota</taxon>
        <taxon>Wallemiomycotina</taxon>
        <taxon>Wallemiomycetes</taxon>
        <taxon>Wallemiales</taxon>
        <taxon>Wallemiaceae</taxon>
        <taxon>Wallemia</taxon>
    </lineage>
</organism>
<dbReference type="GO" id="GO:0020037">
    <property type="term" value="F:heme binding"/>
    <property type="evidence" value="ECO:0007669"/>
    <property type="project" value="InterPro"/>
</dbReference>
<sequence length="442" mass="50242">MDAEEKRYNGGRILPKEHFLSQRHITDLDTLDTSTLAATDFDVDPRSAFLPPDEPLKRLDGEYSIWELALDAALQLPLQLDGSNNEVSEQWRDAIRSMLNVKPPTINSNGIRVVRRAYTVLSYIAHFYVHSSRSSEDKTTIPSSIAVPWNHTASALGLPPILTYASTVLWNWEYIDPSKGLVEGNLRAPLTFTRSRDEEHFFLTSAYIEAAGRLCLERMSQCLDEAFMADMSPDVSYRSMSKQLTDISNQINILTRILIDVRKECRPEIFYGKIRRWFNGPNGQSSWHYEGVDPPGVYRDYGGPSAGQSSLIHSLDAFLGVNHAPVDDDANYDDTFMRRMQFYMPEYHRNFLDHLLNVEPSCRDVVKASENDELKESYNKAIESMKVFRSEHIKIATLYIVTQSRKDTSPIDDSASEPKGTGGTSLVKFLKTCRDRTYSTLL</sequence>
<name>A0A4T0LP67_9BASI</name>
<dbReference type="Proteomes" id="UP000310708">
    <property type="component" value="Unassembled WGS sequence"/>
</dbReference>
<dbReference type="Gene3D" id="1.20.58.480">
    <property type="match status" value="1"/>
</dbReference>
<dbReference type="InterPro" id="IPR000898">
    <property type="entry name" value="Indolamine_dOase"/>
</dbReference>
<keyword evidence="4" id="KW-0349">Heme</keyword>
<evidence type="ECO:0000256" key="1">
    <source>
        <dbReference type="ARBA" id="ARBA00007119"/>
    </source>
</evidence>
<feature type="binding site" description="proximal binding residue" evidence="4">
    <location>
        <position position="392"/>
    </location>
    <ligand>
        <name>heme b</name>
        <dbReference type="ChEBI" id="CHEBI:60344"/>
    </ligand>
    <ligandPart>
        <name>Fe</name>
        <dbReference type="ChEBI" id="CHEBI:18248"/>
    </ligandPart>
</feature>
<dbReference type="EMBL" id="SPRX01000062">
    <property type="protein sequence ID" value="TIC62756.1"/>
    <property type="molecule type" value="Genomic_DNA"/>
</dbReference>
<keyword evidence="5" id="KW-0560">Oxidoreductase</keyword>
<keyword evidence="5" id="KW-0223">Dioxygenase</keyword>
<evidence type="ECO:0000256" key="4">
    <source>
        <dbReference type="PIRSR" id="PIRSR600898-1"/>
    </source>
</evidence>
<dbReference type="GO" id="GO:0005737">
    <property type="term" value="C:cytoplasm"/>
    <property type="evidence" value="ECO:0007669"/>
    <property type="project" value="TreeGrafter"/>
</dbReference>
<evidence type="ECO:0000313" key="5">
    <source>
        <dbReference type="EMBL" id="TIC62756.1"/>
    </source>
</evidence>
<keyword evidence="3 4" id="KW-0408">Iron</keyword>
<dbReference type="GO" id="GO:0034354">
    <property type="term" value="P:'de novo' NAD+ biosynthetic process from L-tryptophan"/>
    <property type="evidence" value="ECO:0007669"/>
    <property type="project" value="TreeGrafter"/>
</dbReference>
<evidence type="ECO:0000256" key="2">
    <source>
        <dbReference type="ARBA" id="ARBA00022723"/>
    </source>
</evidence>
<dbReference type="Pfam" id="PF01231">
    <property type="entry name" value="IDO"/>
    <property type="match status" value="1"/>
</dbReference>
<comment type="similarity">
    <text evidence="1">Belongs to the indoleamine 2,3-dioxygenase family.</text>
</comment>
<dbReference type="PANTHER" id="PTHR28657:SF5">
    <property type="entry name" value="INDOLEAMINE 2,3-DIOXYGENASE"/>
    <property type="match status" value="1"/>
</dbReference>
<dbReference type="PANTHER" id="PTHR28657">
    <property type="entry name" value="INDOLEAMINE 2,3-DIOXYGENASE"/>
    <property type="match status" value="1"/>
</dbReference>
<dbReference type="GO" id="GO:0046872">
    <property type="term" value="F:metal ion binding"/>
    <property type="evidence" value="ECO:0007669"/>
    <property type="project" value="UniProtKB-KW"/>
</dbReference>
<evidence type="ECO:0000313" key="6">
    <source>
        <dbReference type="Proteomes" id="UP000310708"/>
    </source>
</evidence>
<dbReference type="SUPFAM" id="SSF140959">
    <property type="entry name" value="Indolic compounds 2,3-dioxygenase-like"/>
    <property type="match status" value="1"/>
</dbReference>
<proteinExistence type="inferred from homology"/>
<reference evidence="5 6" key="1">
    <citation type="submission" date="2019-03" db="EMBL/GenBank/DDBJ databases">
        <title>Sequencing 25 genomes of Wallemia mellicola.</title>
        <authorList>
            <person name="Gostincar C."/>
        </authorList>
    </citation>
    <scope>NUCLEOTIDE SEQUENCE [LARGE SCALE GENOMIC DNA]</scope>
    <source>
        <strain evidence="5 6">EXF-757</strain>
    </source>
</reference>
<accession>A0A4T0LP67</accession>
<evidence type="ECO:0000256" key="3">
    <source>
        <dbReference type="ARBA" id="ARBA00023004"/>
    </source>
</evidence>
<dbReference type="GO" id="GO:0019441">
    <property type="term" value="P:L-tryptophan catabolic process to kynurenine"/>
    <property type="evidence" value="ECO:0007669"/>
    <property type="project" value="InterPro"/>
</dbReference>
<keyword evidence="2 4" id="KW-0479">Metal-binding</keyword>
<dbReference type="InterPro" id="IPR037217">
    <property type="entry name" value="Trp/Indoleamine_2_3_dOase-like"/>
</dbReference>
<protein>
    <submittedName>
        <fullName evidence="5">Indoleamine 2,3-dioxygenase</fullName>
    </submittedName>
</protein>